<evidence type="ECO:0000259" key="1">
    <source>
        <dbReference type="Pfam" id="PF02223"/>
    </source>
</evidence>
<accession>A0A1G2MFP9</accession>
<gene>
    <name evidence="2" type="ORF">A2W52_04390</name>
</gene>
<evidence type="ECO:0000313" key="2">
    <source>
        <dbReference type="EMBL" id="OHA22730.1"/>
    </source>
</evidence>
<dbReference type="Proteomes" id="UP000176493">
    <property type="component" value="Unassembled WGS sequence"/>
</dbReference>
<name>A0A1G2MFP9_9BACT</name>
<dbReference type="EMBL" id="MHRJ01000021">
    <property type="protein sequence ID" value="OHA22730.1"/>
    <property type="molecule type" value="Genomic_DNA"/>
</dbReference>
<dbReference type="AlphaFoldDB" id="A0A1G2MFP9"/>
<dbReference type="Gene3D" id="3.40.50.300">
    <property type="entry name" value="P-loop containing nucleotide triphosphate hydrolases"/>
    <property type="match status" value="1"/>
</dbReference>
<dbReference type="InterPro" id="IPR039430">
    <property type="entry name" value="Thymidylate_kin-like_dom"/>
</dbReference>
<protein>
    <recommendedName>
        <fullName evidence="1">Thymidylate kinase-like domain-containing protein</fullName>
    </recommendedName>
</protein>
<comment type="caution">
    <text evidence="2">The sequence shown here is derived from an EMBL/GenBank/DDBJ whole genome shotgun (WGS) entry which is preliminary data.</text>
</comment>
<evidence type="ECO:0000313" key="3">
    <source>
        <dbReference type="Proteomes" id="UP000176493"/>
    </source>
</evidence>
<proteinExistence type="predicted"/>
<dbReference type="InterPro" id="IPR027417">
    <property type="entry name" value="P-loop_NTPase"/>
</dbReference>
<dbReference type="Pfam" id="PF02223">
    <property type="entry name" value="Thymidylate_kin"/>
    <property type="match status" value="1"/>
</dbReference>
<sequence>MPAIYGPRVANGWEGQEKKIHENPNPLARLSFFMKEIAARSEQVSRLLKQTDIVMDRYLLSVFAYHNIIVGKQLEAGLDISDLRQPDCTVLLTVDEATLRQRMKNRPPRHQYESDPTFLLEVQHEFLQLIDREKTIVVDTSIQPAEEAARAILEEFVRRGFISFQFPQRE</sequence>
<reference evidence="2 3" key="1">
    <citation type="journal article" date="2016" name="Nat. Commun.">
        <title>Thousands of microbial genomes shed light on interconnected biogeochemical processes in an aquifer system.</title>
        <authorList>
            <person name="Anantharaman K."/>
            <person name="Brown C.T."/>
            <person name="Hug L.A."/>
            <person name="Sharon I."/>
            <person name="Castelle C.J."/>
            <person name="Probst A.J."/>
            <person name="Thomas B.C."/>
            <person name="Singh A."/>
            <person name="Wilkins M.J."/>
            <person name="Karaoz U."/>
            <person name="Brodie E.L."/>
            <person name="Williams K.H."/>
            <person name="Hubbard S.S."/>
            <person name="Banfield J.F."/>
        </authorList>
    </citation>
    <scope>NUCLEOTIDE SEQUENCE [LARGE SCALE GENOMIC DNA]</scope>
</reference>
<organism evidence="2 3">
    <name type="scientific">Candidatus Taylorbacteria bacterium RIFCSPHIGHO2_02_49_25</name>
    <dbReference type="NCBI Taxonomy" id="1802305"/>
    <lineage>
        <taxon>Bacteria</taxon>
        <taxon>Candidatus Tayloriibacteriota</taxon>
    </lineage>
</organism>
<feature type="domain" description="Thymidylate kinase-like" evidence="1">
    <location>
        <begin position="21"/>
        <end position="149"/>
    </location>
</feature>
<dbReference type="SUPFAM" id="SSF52540">
    <property type="entry name" value="P-loop containing nucleoside triphosphate hydrolases"/>
    <property type="match status" value="1"/>
</dbReference>